<dbReference type="WBParaSite" id="MBELARI_LOCUS9302">
    <property type="protein sequence ID" value="MBELARI_LOCUS9302"/>
    <property type="gene ID" value="MBELARI_LOCUS9302"/>
</dbReference>
<feature type="compositionally biased region" description="Polar residues" evidence="1">
    <location>
        <begin position="292"/>
        <end position="301"/>
    </location>
</feature>
<feature type="compositionally biased region" description="Basic and acidic residues" evidence="1">
    <location>
        <begin position="276"/>
        <end position="288"/>
    </location>
</feature>
<sequence>METTDREALNDIDSRINAIERRLRNAKMARDAYIDFLRGKYPNWRGISLPTYQKVMFTENRRDFLVNDLATADYHWDIGRENLNSRIPISSGKLHNQIPQRGPLLQSDVVLMRHRLQEISNQLRVMREHRIHMATQEYTKMRDTTDVFGPGELHLNEESDEITELRRRIEGIDVNEPQRIRSPTKIDLQRAEEEVRQNALIREIRENPPRAFFDEPSTQIQQQLIIPLAVQPAKILEEPSRSSTTNQASGIRSLSLSQPQTQNVPENVPKSTVTFKAEEPKPVEKSQPRQDVPQSSQSNDLSKVMSMFGNQTTTDTESDETPVPVRRNQPSQISSILPSFSNQPPKVDILSQYMGKSKPQDPLQKLLQMGKGDDSDDDFFK</sequence>
<protein>
    <submittedName>
        <fullName evidence="3">Uncharacterized protein</fullName>
    </submittedName>
</protein>
<proteinExistence type="predicted"/>
<feature type="compositionally biased region" description="Polar residues" evidence="1">
    <location>
        <begin position="241"/>
        <end position="274"/>
    </location>
</feature>
<feature type="region of interest" description="Disordered" evidence="1">
    <location>
        <begin position="237"/>
        <end position="381"/>
    </location>
</feature>
<evidence type="ECO:0000313" key="2">
    <source>
        <dbReference type="Proteomes" id="UP000887575"/>
    </source>
</evidence>
<keyword evidence="2" id="KW-1185">Reference proteome</keyword>
<feature type="compositionally biased region" description="Polar residues" evidence="1">
    <location>
        <begin position="328"/>
        <end position="344"/>
    </location>
</feature>
<organism evidence="2 3">
    <name type="scientific">Mesorhabditis belari</name>
    <dbReference type="NCBI Taxonomy" id="2138241"/>
    <lineage>
        <taxon>Eukaryota</taxon>
        <taxon>Metazoa</taxon>
        <taxon>Ecdysozoa</taxon>
        <taxon>Nematoda</taxon>
        <taxon>Chromadorea</taxon>
        <taxon>Rhabditida</taxon>
        <taxon>Rhabditina</taxon>
        <taxon>Rhabditomorpha</taxon>
        <taxon>Rhabditoidea</taxon>
        <taxon>Rhabditidae</taxon>
        <taxon>Mesorhabditinae</taxon>
        <taxon>Mesorhabditis</taxon>
    </lineage>
</organism>
<accession>A0AAF3FQ05</accession>
<evidence type="ECO:0000256" key="1">
    <source>
        <dbReference type="SAM" id="MobiDB-lite"/>
    </source>
</evidence>
<evidence type="ECO:0000313" key="3">
    <source>
        <dbReference type="WBParaSite" id="MBELARI_LOCUS9302"/>
    </source>
</evidence>
<dbReference type="AlphaFoldDB" id="A0AAF3FQ05"/>
<name>A0AAF3FQ05_9BILA</name>
<reference evidence="3" key="1">
    <citation type="submission" date="2024-02" db="UniProtKB">
        <authorList>
            <consortium name="WormBaseParasite"/>
        </authorList>
    </citation>
    <scope>IDENTIFICATION</scope>
</reference>
<dbReference type="Proteomes" id="UP000887575">
    <property type="component" value="Unassembled WGS sequence"/>
</dbReference>